<sequence length="74" mass="8464">MKQKEPRKILFVARLKNGKKKVRLDTSKLFQCNTFSIPITANIQRTHKLNVIALFSAKLTELIKTITGLKTLKP</sequence>
<evidence type="ECO:0000313" key="1">
    <source>
        <dbReference type="EMBL" id="CRK88436.1"/>
    </source>
</evidence>
<protein>
    <submittedName>
        <fullName evidence="1">CLUMA_CG002280, isoform A</fullName>
    </submittedName>
</protein>
<keyword evidence="2" id="KW-1185">Reference proteome</keyword>
<accession>A0A1J1HM04</accession>
<proteinExistence type="predicted"/>
<organism evidence="1 2">
    <name type="scientific">Clunio marinus</name>
    <dbReference type="NCBI Taxonomy" id="568069"/>
    <lineage>
        <taxon>Eukaryota</taxon>
        <taxon>Metazoa</taxon>
        <taxon>Ecdysozoa</taxon>
        <taxon>Arthropoda</taxon>
        <taxon>Hexapoda</taxon>
        <taxon>Insecta</taxon>
        <taxon>Pterygota</taxon>
        <taxon>Neoptera</taxon>
        <taxon>Endopterygota</taxon>
        <taxon>Diptera</taxon>
        <taxon>Nematocera</taxon>
        <taxon>Chironomoidea</taxon>
        <taxon>Chironomidae</taxon>
        <taxon>Clunio</taxon>
    </lineage>
</organism>
<dbReference type="AlphaFoldDB" id="A0A1J1HM04"/>
<gene>
    <name evidence="1" type="ORF">CLUMA_CG002280</name>
</gene>
<dbReference type="EMBL" id="CVRI01000008">
    <property type="protein sequence ID" value="CRK88436.1"/>
    <property type="molecule type" value="Genomic_DNA"/>
</dbReference>
<reference evidence="1 2" key="1">
    <citation type="submission" date="2015-04" db="EMBL/GenBank/DDBJ databases">
        <authorList>
            <person name="Syromyatnikov M.Y."/>
            <person name="Popov V.N."/>
        </authorList>
    </citation>
    <scope>NUCLEOTIDE SEQUENCE [LARGE SCALE GENOMIC DNA]</scope>
</reference>
<dbReference type="Proteomes" id="UP000183832">
    <property type="component" value="Unassembled WGS sequence"/>
</dbReference>
<evidence type="ECO:0000313" key="2">
    <source>
        <dbReference type="Proteomes" id="UP000183832"/>
    </source>
</evidence>
<name>A0A1J1HM04_9DIPT</name>